<dbReference type="OrthoDB" id="1057137at2759"/>
<dbReference type="EMBL" id="AZGZ01000012">
    <property type="protein sequence ID" value="KZZ91959.1"/>
    <property type="molecule type" value="Genomic_DNA"/>
</dbReference>
<protein>
    <submittedName>
        <fullName evidence="3">RNA-processing, Lsm domain protein</fullName>
    </submittedName>
</protein>
<dbReference type="Pfam" id="PF09793">
    <property type="entry name" value="AD"/>
    <property type="match status" value="1"/>
</dbReference>
<organism evidence="3 4">
    <name type="scientific">Ascosphaera apis ARSEF 7405</name>
    <dbReference type="NCBI Taxonomy" id="392613"/>
    <lineage>
        <taxon>Eukaryota</taxon>
        <taxon>Fungi</taxon>
        <taxon>Dikarya</taxon>
        <taxon>Ascomycota</taxon>
        <taxon>Pezizomycotina</taxon>
        <taxon>Eurotiomycetes</taxon>
        <taxon>Eurotiomycetidae</taxon>
        <taxon>Onygenales</taxon>
        <taxon>Ascosphaeraceae</taxon>
        <taxon>Ascosphaera</taxon>
    </lineage>
</organism>
<feature type="compositionally biased region" description="Low complexity" evidence="1">
    <location>
        <begin position="121"/>
        <end position="138"/>
    </location>
</feature>
<evidence type="ECO:0000313" key="3">
    <source>
        <dbReference type="EMBL" id="KZZ91959.1"/>
    </source>
</evidence>
<dbReference type="InterPro" id="IPR039683">
    <property type="entry name" value="Lsm12-like"/>
</dbReference>
<feature type="compositionally biased region" description="Low complexity" evidence="1">
    <location>
        <begin position="10"/>
        <end position="28"/>
    </location>
</feature>
<feature type="region of interest" description="Disordered" evidence="1">
    <location>
        <begin position="270"/>
        <end position="346"/>
    </location>
</feature>
<comment type="caution">
    <text evidence="3">The sequence shown here is derived from an EMBL/GenBank/DDBJ whole genome shotgun (WGS) entry which is preliminary data.</text>
</comment>
<feature type="region of interest" description="Disordered" evidence="1">
    <location>
        <begin position="1"/>
        <end position="34"/>
    </location>
</feature>
<dbReference type="SMART" id="SM00995">
    <property type="entry name" value="AD"/>
    <property type="match status" value="1"/>
</dbReference>
<feature type="compositionally biased region" description="Polar residues" evidence="1">
    <location>
        <begin position="139"/>
        <end position="154"/>
    </location>
</feature>
<dbReference type="InterPro" id="IPR047574">
    <property type="entry name" value="AD"/>
</dbReference>
<feature type="compositionally biased region" description="Polar residues" evidence="1">
    <location>
        <begin position="271"/>
        <end position="311"/>
    </location>
</feature>
<proteinExistence type="predicted"/>
<sequence length="346" mass="35870">MADNKRQTFAAKAAAGVPGSAASPAGNGSPPGGTVALENALSGSIGARIRLSIGPPTPMTLEGSIFAVCHMTNIVAIDTASPNSSEASADKANAGQALAQPANIHFVPVSKIRSFELLSLTDSQQQQSPQQQLQSSQSRTATPVQSSSTPSGAPSKNAGFANAVPAIYPLDMRALNARAANAIAEAQEQERRRGKGVTKEAQDIFDAFSRTMPARWDGPNIIVADQVLITQPYRPETCKPYGPNADMNSAAIIRVRKVLEMERKKMELRSASATFGRQNNSKGNAPAQSRVNGSNHNVSGPGTPVPASTPNAGKPASTPRTGASTPTNKPAPASYVNIATAPRKGG</sequence>
<dbReference type="AlphaFoldDB" id="A0A167YZH9"/>
<accession>A0A167YZH9</accession>
<keyword evidence="4" id="KW-1185">Reference proteome</keyword>
<evidence type="ECO:0000259" key="2">
    <source>
        <dbReference type="PROSITE" id="PS52001"/>
    </source>
</evidence>
<dbReference type="InterPro" id="IPR019181">
    <property type="entry name" value="LSM12_ABD"/>
</dbReference>
<feature type="domain" description="AD" evidence="2">
    <location>
        <begin position="168"/>
        <end position="267"/>
    </location>
</feature>
<dbReference type="PANTHER" id="PTHR13542">
    <property type="entry name" value="LSM12 HOMOLOG"/>
    <property type="match status" value="1"/>
</dbReference>
<evidence type="ECO:0000256" key="1">
    <source>
        <dbReference type="SAM" id="MobiDB-lite"/>
    </source>
</evidence>
<dbReference type="Proteomes" id="UP000242877">
    <property type="component" value="Unassembled WGS sequence"/>
</dbReference>
<evidence type="ECO:0000313" key="4">
    <source>
        <dbReference type="Proteomes" id="UP000242877"/>
    </source>
</evidence>
<feature type="compositionally biased region" description="Polar residues" evidence="1">
    <location>
        <begin position="318"/>
        <end position="328"/>
    </location>
</feature>
<feature type="region of interest" description="Disordered" evidence="1">
    <location>
        <begin position="121"/>
        <end position="158"/>
    </location>
</feature>
<dbReference type="PROSITE" id="PS52001">
    <property type="entry name" value="AD"/>
    <property type="match status" value="1"/>
</dbReference>
<name>A0A167YZH9_9EURO</name>
<dbReference type="VEuPathDB" id="FungiDB:AAP_03178"/>
<reference evidence="3 4" key="1">
    <citation type="journal article" date="2016" name="Genome Biol. Evol.">
        <title>Divergent and convergent evolution of fungal pathogenicity.</title>
        <authorList>
            <person name="Shang Y."/>
            <person name="Xiao G."/>
            <person name="Zheng P."/>
            <person name="Cen K."/>
            <person name="Zhan S."/>
            <person name="Wang C."/>
        </authorList>
    </citation>
    <scope>NUCLEOTIDE SEQUENCE [LARGE SCALE GENOMIC DNA]</scope>
    <source>
        <strain evidence="3 4">ARSEF 7405</strain>
    </source>
</reference>
<gene>
    <name evidence="3" type="ORF">AAP_03178</name>
</gene>